<sequence>MPAPTCISLNPSNIINTNISTTLDNTQPVQTVTTTATSNDDQIAKEKNLEEDEENDVSNEKNSNSNNQMQINDKDDTVVSDKLTTTTNQTNLISTQQQQSTSSSTLQNDPLIHAYITFLSVLSTRLSPLINVLRISYPPLMKQQDNQNDQPSNLQFITEPLGSLRLNLIKFFSKLLYTLSNDCAVWTRTPSHHEQNSSIHKSTVNVSFSPTSSSSPQHKSKATTSDEEISVTEYLKKSDDNQKQDEEQMHDNMLQLR</sequence>
<organism evidence="2 3">
    <name type="scientific">Didymodactylos carnosus</name>
    <dbReference type="NCBI Taxonomy" id="1234261"/>
    <lineage>
        <taxon>Eukaryota</taxon>
        <taxon>Metazoa</taxon>
        <taxon>Spiralia</taxon>
        <taxon>Gnathifera</taxon>
        <taxon>Rotifera</taxon>
        <taxon>Eurotatoria</taxon>
        <taxon>Bdelloidea</taxon>
        <taxon>Philodinida</taxon>
        <taxon>Philodinidae</taxon>
        <taxon>Didymodactylos</taxon>
    </lineage>
</organism>
<feature type="compositionally biased region" description="Low complexity" evidence="1">
    <location>
        <begin position="202"/>
        <end position="216"/>
    </location>
</feature>
<dbReference type="Proteomes" id="UP000681722">
    <property type="component" value="Unassembled WGS sequence"/>
</dbReference>
<gene>
    <name evidence="2" type="ORF">SRO942_LOCUS24560</name>
</gene>
<feature type="compositionally biased region" description="Basic and acidic residues" evidence="1">
    <location>
        <begin position="234"/>
        <end position="250"/>
    </location>
</feature>
<accession>A0A8S2N0R2</accession>
<evidence type="ECO:0000313" key="3">
    <source>
        <dbReference type="Proteomes" id="UP000681722"/>
    </source>
</evidence>
<reference evidence="2" key="1">
    <citation type="submission" date="2021-02" db="EMBL/GenBank/DDBJ databases">
        <authorList>
            <person name="Nowell W R."/>
        </authorList>
    </citation>
    <scope>NUCLEOTIDE SEQUENCE</scope>
</reference>
<dbReference type="AlphaFoldDB" id="A0A8S2N0R2"/>
<proteinExistence type="predicted"/>
<feature type="region of interest" description="Disordered" evidence="1">
    <location>
        <begin position="191"/>
        <end position="257"/>
    </location>
</feature>
<comment type="caution">
    <text evidence="2">The sequence shown here is derived from an EMBL/GenBank/DDBJ whole genome shotgun (WGS) entry which is preliminary data.</text>
</comment>
<feature type="compositionally biased region" description="Polar residues" evidence="1">
    <location>
        <begin position="60"/>
        <end position="71"/>
    </location>
</feature>
<dbReference type="OrthoDB" id="295029at2759"/>
<dbReference type="EMBL" id="CAJOBC010009205">
    <property type="protein sequence ID" value="CAF3981856.1"/>
    <property type="molecule type" value="Genomic_DNA"/>
</dbReference>
<name>A0A8S2N0R2_9BILA</name>
<protein>
    <submittedName>
        <fullName evidence="2">Uncharacterized protein</fullName>
    </submittedName>
</protein>
<feature type="region of interest" description="Disordered" evidence="1">
    <location>
        <begin position="33"/>
        <end position="75"/>
    </location>
</feature>
<evidence type="ECO:0000256" key="1">
    <source>
        <dbReference type="SAM" id="MobiDB-lite"/>
    </source>
</evidence>
<evidence type="ECO:0000313" key="2">
    <source>
        <dbReference type="EMBL" id="CAF3981856.1"/>
    </source>
</evidence>